<proteinExistence type="predicted"/>
<feature type="region of interest" description="Disordered" evidence="1">
    <location>
        <begin position="203"/>
        <end position="254"/>
    </location>
</feature>
<dbReference type="KEGG" id="pfla:Pflav_084060"/>
<protein>
    <recommendedName>
        <fullName evidence="4">Glutamine amidotransferase type-2 domain-containing protein</fullName>
    </recommendedName>
</protein>
<evidence type="ECO:0000313" key="3">
    <source>
        <dbReference type="Proteomes" id="UP000502508"/>
    </source>
</evidence>
<dbReference type="EMBL" id="AP022870">
    <property type="protein sequence ID" value="BCB81996.1"/>
    <property type="molecule type" value="Genomic_DNA"/>
</dbReference>
<sequence>MEFIRNLLAVSGTPGAGPAPVAPFGGAASVAHRPWGRLWLDGPVPGERGVVALALGPRDHDFRPVDAEILTRWLRAGTPLAQMAAPFAAVAFDEHELTAATDHIGLRHLYGIRGDGWAAVSTSALELARLAGAPLDPQTVGTYAVTGFHLGEATPFKGVTKLPAGSTWRLAGASSPPCRTWMWPSPPRCPAATRSRRWPPCCAATSSGAWTSTQRRSSSFPAVSTAGSRSPRSRPPAGPGSARSRSPHPAAPTR</sequence>
<dbReference type="SUPFAM" id="SSF56235">
    <property type="entry name" value="N-terminal nucleophile aminohydrolases (Ntn hydrolases)"/>
    <property type="match status" value="1"/>
</dbReference>
<dbReference type="Proteomes" id="UP000502508">
    <property type="component" value="Chromosome"/>
</dbReference>
<dbReference type="InterPro" id="IPR029055">
    <property type="entry name" value="Ntn_hydrolases_N"/>
</dbReference>
<name>A0A6F8Y7A6_9ACTN</name>
<dbReference type="Gene3D" id="3.60.20.10">
    <property type="entry name" value="Glutamine Phosphoribosylpyrophosphate, subunit 1, domain 1"/>
    <property type="match status" value="1"/>
</dbReference>
<evidence type="ECO:0000313" key="2">
    <source>
        <dbReference type="EMBL" id="BCB81996.1"/>
    </source>
</evidence>
<reference evidence="2 3" key="2">
    <citation type="submission" date="2020-03" db="EMBL/GenBank/DDBJ databases">
        <authorList>
            <person name="Ichikawa N."/>
            <person name="Kimura A."/>
            <person name="Kitahashi Y."/>
            <person name="Uohara A."/>
        </authorList>
    </citation>
    <scope>NUCLEOTIDE SEQUENCE [LARGE SCALE GENOMIC DNA]</scope>
    <source>
        <strain evidence="2 3">NBRC 107702</strain>
    </source>
</reference>
<organism evidence="2 3">
    <name type="scientific">Phytohabitans flavus</name>
    <dbReference type="NCBI Taxonomy" id="1076124"/>
    <lineage>
        <taxon>Bacteria</taxon>
        <taxon>Bacillati</taxon>
        <taxon>Actinomycetota</taxon>
        <taxon>Actinomycetes</taxon>
        <taxon>Micromonosporales</taxon>
        <taxon>Micromonosporaceae</taxon>
    </lineage>
</organism>
<reference evidence="2 3" key="1">
    <citation type="submission" date="2020-03" db="EMBL/GenBank/DDBJ databases">
        <title>Whole genome shotgun sequence of Phytohabitans flavus NBRC 107702.</title>
        <authorList>
            <person name="Komaki H."/>
            <person name="Tamura T."/>
        </authorList>
    </citation>
    <scope>NUCLEOTIDE SEQUENCE [LARGE SCALE GENOMIC DNA]</scope>
    <source>
        <strain evidence="2 3">NBRC 107702</strain>
    </source>
</reference>
<gene>
    <name evidence="2" type="ORF">Pflav_084060</name>
</gene>
<feature type="compositionally biased region" description="Polar residues" evidence="1">
    <location>
        <begin position="204"/>
        <end position="222"/>
    </location>
</feature>
<evidence type="ECO:0000256" key="1">
    <source>
        <dbReference type="SAM" id="MobiDB-lite"/>
    </source>
</evidence>
<evidence type="ECO:0008006" key="4">
    <source>
        <dbReference type="Google" id="ProtNLM"/>
    </source>
</evidence>
<keyword evidence="3" id="KW-1185">Reference proteome</keyword>
<accession>A0A6F8Y7A6</accession>
<dbReference type="AlphaFoldDB" id="A0A6F8Y7A6"/>